<gene>
    <name evidence="7" type="ORF">SEMRO_11_G008910.1</name>
</gene>
<dbReference type="PANTHER" id="PTHR43028">
    <property type="entry name" value="3'(2'),5'-BISPHOSPHATE NUCLEOTIDASE 1"/>
    <property type="match status" value="1"/>
</dbReference>
<feature type="binding site" evidence="6">
    <location>
        <position position="162"/>
    </location>
    <ligand>
        <name>Mg(2+)</name>
        <dbReference type="ChEBI" id="CHEBI:18420"/>
        <label>1</label>
        <note>catalytic</note>
    </ligand>
</feature>
<reference evidence="7" key="1">
    <citation type="submission" date="2020-06" db="EMBL/GenBank/DDBJ databases">
        <authorList>
            <consortium name="Plant Systems Biology data submission"/>
        </authorList>
    </citation>
    <scope>NUCLEOTIDE SEQUENCE</scope>
    <source>
        <strain evidence="7">D6</strain>
    </source>
</reference>
<dbReference type="GO" id="GO:0046854">
    <property type="term" value="P:phosphatidylinositol phosphate biosynthetic process"/>
    <property type="evidence" value="ECO:0007669"/>
    <property type="project" value="InterPro"/>
</dbReference>
<dbReference type="EC" id="3.1.3.7" evidence="2"/>
<dbReference type="OrthoDB" id="10254945at2759"/>
<keyword evidence="6" id="KW-0479">Metal-binding</keyword>
<dbReference type="InterPro" id="IPR020550">
    <property type="entry name" value="Inositol_monophosphatase_CS"/>
</dbReference>
<sequence>MASGPSVNLLDMASSVMSAAVGASLTIRAFALPEDSNKNARLKVDGTFVTDADYAAQQIITSAVQRVSTNVRILGEESPEGGAKIPQEKLEHASDAGMREGCRREVFLRFKNRSGGSQAPQSLPLAVSSHDATIENKPSYDLSEDEKKEVIVDVSRVCVIIDPLDGTSSYAKGKYDAVSVLVSVNLDYQPHFGVICKPFGYEGLPPVMGTPCAAVYGGPLLGGGFIAGGDTLLPVSAATQPTNSENPSSDLPRAIISSSRSKGVVEDVCKQLGMLGVIDPTPMHISGAGEKALRLVLRQHNEGLWFFPKSGTSLWDVAAADAMLRSLGGKVTDKFGRPLDYSKSRDEAENEDGVIACADDKLHAECMRVFQNGKWEE</sequence>
<evidence type="ECO:0000256" key="5">
    <source>
        <dbReference type="ARBA" id="ARBA00044554"/>
    </source>
</evidence>
<evidence type="ECO:0000313" key="8">
    <source>
        <dbReference type="Proteomes" id="UP001153069"/>
    </source>
</evidence>
<evidence type="ECO:0000313" key="7">
    <source>
        <dbReference type="EMBL" id="CAB9496931.1"/>
    </source>
</evidence>
<comment type="cofactor">
    <cofactor evidence="6">
        <name>Mg(2+)</name>
        <dbReference type="ChEBI" id="CHEBI:18420"/>
    </cofactor>
</comment>
<evidence type="ECO:0000256" key="6">
    <source>
        <dbReference type="PIRSR" id="PIRSR600760-2"/>
    </source>
</evidence>
<keyword evidence="8" id="KW-1185">Reference proteome</keyword>
<dbReference type="PANTHER" id="PTHR43028:SF5">
    <property type="entry name" value="3'(2'),5'-BISPHOSPHATE NUCLEOTIDASE 1"/>
    <property type="match status" value="1"/>
</dbReference>
<feature type="binding site" evidence="6">
    <location>
        <position position="316"/>
    </location>
    <ligand>
        <name>Mg(2+)</name>
        <dbReference type="ChEBI" id="CHEBI:18420"/>
        <label>1</label>
        <note>catalytic</note>
    </ligand>
</feature>
<dbReference type="Gene3D" id="3.40.190.80">
    <property type="match status" value="1"/>
</dbReference>
<dbReference type="GO" id="GO:0008441">
    <property type="term" value="F:3'(2'),5'-bisphosphate nucleotidase activity"/>
    <property type="evidence" value="ECO:0007669"/>
    <property type="project" value="UniProtKB-EC"/>
</dbReference>
<feature type="binding site" evidence="6">
    <location>
        <position position="164"/>
    </location>
    <ligand>
        <name>Mg(2+)</name>
        <dbReference type="ChEBI" id="CHEBI:18420"/>
        <label>1</label>
        <note>catalytic</note>
    </ligand>
</feature>
<comment type="similarity">
    <text evidence="1">Belongs to the inositol monophosphatase superfamily.</text>
</comment>
<dbReference type="PROSITE" id="PS00630">
    <property type="entry name" value="IMP_2"/>
    <property type="match status" value="1"/>
</dbReference>
<accession>A0A9N8H163</accession>
<dbReference type="SUPFAM" id="SSF56655">
    <property type="entry name" value="Carbohydrate phosphatase"/>
    <property type="match status" value="1"/>
</dbReference>
<feature type="binding site" evidence="6">
    <location>
        <position position="165"/>
    </location>
    <ligand>
        <name>Mg(2+)</name>
        <dbReference type="ChEBI" id="CHEBI:18420"/>
        <label>1</label>
        <note>catalytic</note>
    </ligand>
</feature>
<comment type="caution">
    <text evidence="7">The sequence shown here is derived from an EMBL/GenBank/DDBJ whole genome shotgun (WGS) entry which is preliminary data.</text>
</comment>
<proteinExistence type="inferred from homology"/>
<dbReference type="InterPro" id="IPR050725">
    <property type="entry name" value="CysQ/Inositol_MonoPase"/>
</dbReference>
<dbReference type="Proteomes" id="UP001153069">
    <property type="component" value="Unassembled WGS sequence"/>
</dbReference>
<keyword evidence="6" id="KW-0460">Magnesium</keyword>
<dbReference type="InterPro" id="IPR000760">
    <property type="entry name" value="Inositol_monophosphatase-like"/>
</dbReference>
<evidence type="ECO:0000256" key="2">
    <source>
        <dbReference type="ARBA" id="ARBA00012633"/>
    </source>
</evidence>
<organism evidence="7 8">
    <name type="scientific">Seminavis robusta</name>
    <dbReference type="NCBI Taxonomy" id="568900"/>
    <lineage>
        <taxon>Eukaryota</taxon>
        <taxon>Sar</taxon>
        <taxon>Stramenopiles</taxon>
        <taxon>Ochrophyta</taxon>
        <taxon>Bacillariophyta</taxon>
        <taxon>Bacillariophyceae</taxon>
        <taxon>Bacillariophycidae</taxon>
        <taxon>Naviculales</taxon>
        <taxon>Naviculaceae</taxon>
        <taxon>Seminavis</taxon>
    </lineage>
</organism>
<dbReference type="AlphaFoldDB" id="A0A9N8H163"/>
<dbReference type="Gene3D" id="3.30.540.10">
    <property type="entry name" value="Fructose-1,6-Bisphosphatase, subunit A, domain 1"/>
    <property type="match status" value="1"/>
</dbReference>
<dbReference type="EMBL" id="CAICTM010000011">
    <property type="protein sequence ID" value="CAB9496931.1"/>
    <property type="molecule type" value="Genomic_DNA"/>
</dbReference>
<dbReference type="GO" id="GO:0046872">
    <property type="term" value="F:metal ion binding"/>
    <property type="evidence" value="ECO:0007669"/>
    <property type="project" value="UniProtKB-KW"/>
</dbReference>
<protein>
    <recommendedName>
        <fullName evidence="3">3'(2'),5'-bisphosphate nucleotidase 1</fullName>
        <ecNumber evidence="2">3.1.3.7</ecNumber>
    </recommendedName>
    <alternativeName>
        <fullName evidence="4">Bisphosphate 3'-nucleotidase 1</fullName>
    </alternativeName>
    <alternativeName>
        <fullName evidence="5">Inositol-polyphosphate 1-phosphatase</fullName>
    </alternativeName>
</protein>
<evidence type="ECO:0000256" key="1">
    <source>
        <dbReference type="ARBA" id="ARBA00009759"/>
    </source>
</evidence>
<feature type="binding site" evidence="6">
    <location>
        <position position="76"/>
    </location>
    <ligand>
        <name>Mg(2+)</name>
        <dbReference type="ChEBI" id="CHEBI:18420"/>
        <label>1</label>
        <note>catalytic</note>
    </ligand>
</feature>
<name>A0A9N8H163_9STRA</name>
<evidence type="ECO:0000256" key="3">
    <source>
        <dbReference type="ARBA" id="ARBA00040342"/>
    </source>
</evidence>
<dbReference type="Pfam" id="PF00459">
    <property type="entry name" value="Inositol_P"/>
    <property type="match status" value="1"/>
</dbReference>
<evidence type="ECO:0000256" key="4">
    <source>
        <dbReference type="ARBA" id="ARBA00041815"/>
    </source>
</evidence>